<accession>A0A1X0Y5X5</accession>
<dbReference type="InterPro" id="IPR050508">
    <property type="entry name" value="Methyltransf_Superfamily"/>
</dbReference>
<sequence>MKTRESGMPDEEIWTGFFNPEKILEKLGLSSTAGSVVEFGCGYGTFSIPAAQMISGRVYAIDIDAEMVTVTAQKAQQTNLDNLQTLLRDFIKEGTGLADSSIDYVMLFNILHAEQPELLLNEALRILAPHGRLAIIHWNYDPTTPRGPSMEIRPRPEQCQVWAEAAGFQLLPPGLVDLPPYHYGLLFERVPEKERQ</sequence>
<keyword evidence="3" id="KW-1185">Reference proteome</keyword>
<dbReference type="RefSeq" id="WP_085010081.1">
    <property type="nucleotide sequence ID" value="NZ_NAAD01000007.1"/>
</dbReference>
<dbReference type="PANTHER" id="PTHR42912">
    <property type="entry name" value="METHYLTRANSFERASE"/>
    <property type="match status" value="1"/>
</dbReference>
<dbReference type="PANTHER" id="PTHR42912:SF93">
    <property type="entry name" value="N6-ADENOSINE-METHYLTRANSFERASE TMT1A"/>
    <property type="match status" value="1"/>
</dbReference>
<dbReference type="InterPro" id="IPR025714">
    <property type="entry name" value="Methyltranfer_dom"/>
</dbReference>
<dbReference type="Pfam" id="PF13847">
    <property type="entry name" value="Methyltransf_31"/>
    <property type="match status" value="1"/>
</dbReference>
<reference evidence="2 3" key="1">
    <citation type="submission" date="2017-03" db="EMBL/GenBank/DDBJ databases">
        <title>Genome sequence of Geothermobacter sp. EPR-M, Deep-Sea Iron Reducer.</title>
        <authorList>
            <person name="Tully B."/>
            <person name="Savalia P."/>
            <person name="Abuyen K."/>
            <person name="Baughan C."/>
            <person name="Romero E."/>
            <person name="Ronkowski C."/>
            <person name="Torres B."/>
            <person name="Tremblay J."/>
            <person name="Trujillo A."/>
            <person name="Tyler M."/>
            <person name="Perez-Rodriguez I."/>
            <person name="Amend J."/>
        </authorList>
    </citation>
    <scope>NUCLEOTIDE SEQUENCE [LARGE SCALE GENOMIC DNA]</scope>
    <source>
        <strain evidence="2 3">EPR-M</strain>
    </source>
</reference>
<dbReference type="InterPro" id="IPR029063">
    <property type="entry name" value="SAM-dependent_MTases_sf"/>
</dbReference>
<evidence type="ECO:0000313" key="3">
    <source>
        <dbReference type="Proteomes" id="UP000193136"/>
    </source>
</evidence>
<feature type="domain" description="Methyltransferase" evidence="1">
    <location>
        <begin position="34"/>
        <end position="139"/>
    </location>
</feature>
<keyword evidence="2" id="KW-0489">Methyltransferase</keyword>
<dbReference type="Gene3D" id="3.40.50.150">
    <property type="entry name" value="Vaccinia Virus protein VP39"/>
    <property type="match status" value="1"/>
</dbReference>
<dbReference type="AlphaFoldDB" id="A0A1X0Y5X5"/>
<dbReference type="CDD" id="cd02440">
    <property type="entry name" value="AdoMet_MTases"/>
    <property type="match status" value="1"/>
</dbReference>
<dbReference type="STRING" id="1969733.B5V00_07115"/>
<protein>
    <submittedName>
        <fullName evidence="2">Methyltransferase type 11</fullName>
    </submittedName>
</protein>
<dbReference type="EMBL" id="NAAD01000007">
    <property type="protein sequence ID" value="ORJ60600.1"/>
    <property type="molecule type" value="Genomic_DNA"/>
</dbReference>
<evidence type="ECO:0000313" key="2">
    <source>
        <dbReference type="EMBL" id="ORJ60600.1"/>
    </source>
</evidence>
<keyword evidence="2" id="KW-0808">Transferase</keyword>
<dbReference type="GO" id="GO:0008168">
    <property type="term" value="F:methyltransferase activity"/>
    <property type="evidence" value="ECO:0007669"/>
    <property type="project" value="UniProtKB-KW"/>
</dbReference>
<dbReference type="Proteomes" id="UP000193136">
    <property type="component" value="Unassembled WGS sequence"/>
</dbReference>
<comment type="caution">
    <text evidence="2">The sequence shown here is derived from an EMBL/GenBank/DDBJ whole genome shotgun (WGS) entry which is preliminary data.</text>
</comment>
<name>A0A1X0Y5X5_9BACT</name>
<dbReference type="GO" id="GO:0032259">
    <property type="term" value="P:methylation"/>
    <property type="evidence" value="ECO:0007669"/>
    <property type="project" value="UniProtKB-KW"/>
</dbReference>
<evidence type="ECO:0000259" key="1">
    <source>
        <dbReference type="Pfam" id="PF13847"/>
    </source>
</evidence>
<dbReference type="SUPFAM" id="SSF53335">
    <property type="entry name" value="S-adenosyl-L-methionine-dependent methyltransferases"/>
    <property type="match status" value="1"/>
</dbReference>
<gene>
    <name evidence="2" type="ORF">B5V00_07115</name>
</gene>
<proteinExistence type="predicted"/>
<dbReference type="OrthoDB" id="323463at2"/>
<organism evidence="2 3">
    <name type="scientific">Geothermobacter hydrogeniphilus</name>
    <dbReference type="NCBI Taxonomy" id="1969733"/>
    <lineage>
        <taxon>Bacteria</taxon>
        <taxon>Pseudomonadati</taxon>
        <taxon>Thermodesulfobacteriota</taxon>
        <taxon>Desulfuromonadia</taxon>
        <taxon>Desulfuromonadales</taxon>
        <taxon>Geothermobacteraceae</taxon>
        <taxon>Geothermobacter</taxon>
    </lineage>
</organism>